<dbReference type="VEuPathDB" id="FungiDB:YALI0_E24387g"/>
<dbReference type="GO" id="GO:0003676">
    <property type="term" value="F:nucleic acid binding"/>
    <property type="evidence" value="ECO:0007669"/>
    <property type="project" value="InterPro"/>
</dbReference>
<dbReference type="EMBL" id="CP017557">
    <property type="protein sequence ID" value="AOW05909.1"/>
    <property type="molecule type" value="Genomic_DNA"/>
</dbReference>
<dbReference type="InterPro" id="IPR036322">
    <property type="entry name" value="WD40_repeat_dom_sf"/>
</dbReference>
<accession>A0A1D8NJW8</accession>
<dbReference type="GO" id="GO:0005634">
    <property type="term" value="C:nucleus"/>
    <property type="evidence" value="ECO:0007669"/>
    <property type="project" value="InterPro"/>
</dbReference>
<dbReference type="Proteomes" id="UP000182444">
    <property type="component" value="Chromosome 1E"/>
</dbReference>
<evidence type="ECO:0000259" key="1">
    <source>
        <dbReference type="Pfam" id="PF03178"/>
    </source>
</evidence>
<dbReference type="VEuPathDB" id="FungiDB:YALI1_E29046g"/>
<dbReference type="InterPro" id="IPR015943">
    <property type="entry name" value="WD40/YVTN_repeat-like_dom_sf"/>
</dbReference>
<dbReference type="Proteomes" id="UP000256601">
    <property type="component" value="Unassembled WGS sequence"/>
</dbReference>
<dbReference type="Pfam" id="PF03178">
    <property type="entry name" value="CPSF_A"/>
    <property type="match status" value="1"/>
</dbReference>
<dbReference type="AlphaFoldDB" id="A0A1D8NJW8"/>
<dbReference type="Gene3D" id="2.130.10.10">
    <property type="entry name" value="YVTN repeat-like/Quinoprotein amine dehydrogenase"/>
    <property type="match status" value="2"/>
</dbReference>
<feature type="domain" description="RSE1/DDB1/CPSF1 C-terminal" evidence="1">
    <location>
        <begin position="786"/>
        <end position="1024"/>
    </location>
</feature>
<reference evidence="2 4" key="1">
    <citation type="journal article" date="2016" name="PLoS ONE">
        <title>Sequence Assembly of Yarrowia lipolytica Strain W29/CLIB89 Shows Transposable Element Diversity.</title>
        <authorList>
            <person name="Magnan C."/>
            <person name="Yu J."/>
            <person name="Chang I."/>
            <person name="Jahn E."/>
            <person name="Kanomata Y."/>
            <person name="Wu J."/>
            <person name="Zeller M."/>
            <person name="Oakes M."/>
            <person name="Baldi P."/>
            <person name="Sandmeyer S."/>
        </authorList>
    </citation>
    <scope>NUCLEOTIDE SEQUENCE [LARGE SCALE GENOMIC DNA]</scope>
    <source>
        <strain evidence="2">CLIB89</strain>
        <strain evidence="4">CLIB89(W29)</strain>
    </source>
</reference>
<reference evidence="3 5" key="2">
    <citation type="submission" date="2018-07" db="EMBL/GenBank/DDBJ databases">
        <title>Draft Genome Assemblies for Five Robust Yarrowia lipolytica Strains Exhibiting High Lipid Production and Pentose Sugar Utilization and Sugar Alcohol Secretion from Undetoxified Lignocellulosic Biomass Hydrolysates.</title>
        <authorList>
            <consortium name="DOE Joint Genome Institute"/>
            <person name="Walker C."/>
            <person name="Ryu S."/>
            <person name="Na H."/>
            <person name="Zane M."/>
            <person name="LaButti K."/>
            <person name="Lipzen A."/>
            <person name="Haridas S."/>
            <person name="Barry K."/>
            <person name="Grigoriev I.V."/>
            <person name="Quarterman J."/>
            <person name="Slininger P."/>
            <person name="Dien B."/>
            <person name="Trinh C.T."/>
        </authorList>
    </citation>
    <scope>NUCLEOTIDE SEQUENCE [LARGE SCALE GENOMIC DNA]</scope>
    <source>
        <strain evidence="3 5">YB392</strain>
    </source>
</reference>
<sequence>MDDQPSIVHRNVLSSPVIEHIFQCRNAEGVPFHVILRTTSLVIANQTHTLPARLLSACVIEDKTPDKLSRDHLLICMSSGELLLVKVYETGATPQVLDATTIFPRNKPNLSGLGGKICVDASSTLAAIGSFAEFVLLVEIRALADKPKRFFKEKHVVSSAGAPATFNSPRSTAMDYCFNMIASTEEDHGVYLSALFVNERQRLTLETYLWRPKYPVKTVSKLPLPIMDLPVFLFFNDTVSGSVILACPKNLYLVKFNDMLSGVTTFPSCTIDSFPVAHYRSEDASHVYISCEDGSILEVVATNSTISVKTVVKTDVDLGKTFILEEADEESYLLGYGGDASDGRLLQITKSDAKSFVMETIASFPNWAPASDIEIIHGNIYVASGVENTGALTQLNPGSRITTLYNEESDQYDTISSVTFGSGLFPVSYIVVSSPIRSKIRQSMYKDAISEDPNPRFWDLAEDCGFEFDQKTLHTGFTTNGLFVQITPNTLVLTDLSGHKCTLDQSIVLGSVGPNNLLATVGNVPGNDRNLSVYRIASSVKPDAFELIKSIPLDAPVTLLKVIEDHIVVGTHDAINFYDIEDLTAVSTGLPFTPCDMLINSAFELLIGCRTGHLLFCSFTSQGEVTVNSYRQFGDTPVRITSLQFQDYILVASDSVYILNLANNSPPLQIHNDDSSNEVIIGECPVFIGEANPETAMSVFACFLTPAQLKLVDLELAHSVVEFKIELGKTPRRLLYLDDVNLLVITLLGEMDPDTGNHLAFVDLATRAVVSPNVFMDRRKHGGVTVFSRKEVIYCMAEWRLSLDSQEYRYLVTGSGYTTSTKGRLVILSYKVKNGEVSLGKQAAWTVPEPVFAVCQLSKNTLVYSFGRMISVAKFSGPSIEYKSGPEYEFPSKVVKLTVTSPGEVIASTMNNGIIVLTYEDDKFCRVAKDSVYRSCLNHGVSDSLIAVADKERCVSFLARDDGITLLKPTGKVFLPSFVSKLLLSDNKPVWRKQPSQMFQNPSILCLSMSGEITKMYIMTKQEKEYWDKELAVMKREKLKDSLLDLDSEDFMEDYNGSTNPIDSHSVSYVSFPTPLSPAPTMWSDFDLNSTNIINGTALFQMYYGTDNPIIDALNEM</sequence>
<evidence type="ECO:0000313" key="5">
    <source>
        <dbReference type="Proteomes" id="UP000256601"/>
    </source>
</evidence>
<name>A0A1D8NJW8_YARLL</name>
<dbReference type="InterPro" id="IPR004871">
    <property type="entry name" value="RSE1/DDB1/CPSF1_C"/>
</dbReference>
<protein>
    <submittedName>
        <fullName evidence="3">Mono-functional DNA-alkylating methyl methanesulfonate N-term-domain-containing protein</fullName>
    </submittedName>
</protein>
<organism evidence="2 4">
    <name type="scientific">Yarrowia lipolytica</name>
    <name type="common">Candida lipolytica</name>
    <dbReference type="NCBI Taxonomy" id="4952"/>
    <lineage>
        <taxon>Eukaryota</taxon>
        <taxon>Fungi</taxon>
        <taxon>Dikarya</taxon>
        <taxon>Ascomycota</taxon>
        <taxon>Saccharomycotina</taxon>
        <taxon>Dipodascomycetes</taxon>
        <taxon>Dipodascales</taxon>
        <taxon>Dipodascales incertae sedis</taxon>
        <taxon>Yarrowia</taxon>
    </lineage>
</organism>
<dbReference type="GO" id="GO:0006397">
    <property type="term" value="P:mRNA processing"/>
    <property type="evidence" value="ECO:0007669"/>
    <property type="project" value="UniProtKB-KW"/>
</dbReference>
<gene>
    <name evidence="3" type="ORF">B0I71DRAFT_174631</name>
    <name evidence="2" type="ORF">YALI1_E29046g</name>
</gene>
<dbReference type="InterPro" id="IPR050358">
    <property type="entry name" value="RSE1/DDB1/CFT1"/>
</dbReference>
<evidence type="ECO:0000313" key="3">
    <source>
        <dbReference type="EMBL" id="RDW26133.1"/>
    </source>
</evidence>
<proteinExistence type="predicted"/>
<dbReference type="EMBL" id="KZ858986">
    <property type="protein sequence ID" value="RDW26133.1"/>
    <property type="molecule type" value="Genomic_DNA"/>
</dbReference>
<evidence type="ECO:0000313" key="2">
    <source>
        <dbReference type="EMBL" id="AOW05909.1"/>
    </source>
</evidence>
<dbReference type="PANTHER" id="PTHR10644">
    <property type="entry name" value="DNA REPAIR/RNA PROCESSING CPSF FAMILY"/>
    <property type="match status" value="1"/>
</dbReference>
<evidence type="ECO:0000313" key="4">
    <source>
        <dbReference type="Proteomes" id="UP000182444"/>
    </source>
</evidence>
<dbReference type="SUPFAM" id="SSF50978">
    <property type="entry name" value="WD40 repeat-like"/>
    <property type="match status" value="1"/>
</dbReference>